<evidence type="ECO:0000313" key="1">
    <source>
        <dbReference type="EMBL" id="MPC80883.1"/>
    </source>
</evidence>
<protein>
    <submittedName>
        <fullName evidence="1">Uncharacterized protein</fullName>
    </submittedName>
</protein>
<sequence length="96" mass="10658">MHIQTLPNIHHRPDPVNVCKCISRSARQYHEARRPSAVVTDAASSSSSFLPFVDPSPTTTSLKLLILSLALHLVHLVHLAALPPIHCERSAPHYKR</sequence>
<gene>
    <name evidence="1" type="ORF">E2C01_075479</name>
</gene>
<organism evidence="1 2">
    <name type="scientific">Portunus trituberculatus</name>
    <name type="common">Swimming crab</name>
    <name type="synonym">Neptunus trituberculatus</name>
    <dbReference type="NCBI Taxonomy" id="210409"/>
    <lineage>
        <taxon>Eukaryota</taxon>
        <taxon>Metazoa</taxon>
        <taxon>Ecdysozoa</taxon>
        <taxon>Arthropoda</taxon>
        <taxon>Crustacea</taxon>
        <taxon>Multicrustacea</taxon>
        <taxon>Malacostraca</taxon>
        <taxon>Eumalacostraca</taxon>
        <taxon>Eucarida</taxon>
        <taxon>Decapoda</taxon>
        <taxon>Pleocyemata</taxon>
        <taxon>Brachyura</taxon>
        <taxon>Eubrachyura</taxon>
        <taxon>Portunoidea</taxon>
        <taxon>Portunidae</taxon>
        <taxon>Portuninae</taxon>
        <taxon>Portunus</taxon>
    </lineage>
</organism>
<evidence type="ECO:0000313" key="2">
    <source>
        <dbReference type="Proteomes" id="UP000324222"/>
    </source>
</evidence>
<keyword evidence="2" id="KW-1185">Reference proteome</keyword>
<dbReference type="AlphaFoldDB" id="A0A5B7IF31"/>
<name>A0A5B7IF31_PORTR</name>
<accession>A0A5B7IF31</accession>
<reference evidence="1 2" key="1">
    <citation type="submission" date="2019-05" db="EMBL/GenBank/DDBJ databases">
        <title>Another draft genome of Portunus trituberculatus and its Hox gene families provides insights of decapod evolution.</title>
        <authorList>
            <person name="Jeong J.-H."/>
            <person name="Song I."/>
            <person name="Kim S."/>
            <person name="Choi T."/>
            <person name="Kim D."/>
            <person name="Ryu S."/>
            <person name="Kim W."/>
        </authorList>
    </citation>
    <scope>NUCLEOTIDE SEQUENCE [LARGE SCALE GENOMIC DNA]</scope>
    <source>
        <tissue evidence="1">Muscle</tissue>
    </source>
</reference>
<proteinExistence type="predicted"/>
<comment type="caution">
    <text evidence="1">The sequence shown here is derived from an EMBL/GenBank/DDBJ whole genome shotgun (WGS) entry which is preliminary data.</text>
</comment>
<dbReference type="EMBL" id="VSRR010055288">
    <property type="protein sequence ID" value="MPC80883.1"/>
    <property type="molecule type" value="Genomic_DNA"/>
</dbReference>
<dbReference type="Proteomes" id="UP000324222">
    <property type="component" value="Unassembled WGS sequence"/>
</dbReference>